<sequence length="473" mass="51819">MEGQATTAARALLGIPWSLKVFVGIISDCFPIRGYRRRPYMVFGWSLCALCLLTMALMPVGAPYFPDPSWRKVKPVNYTDAQKLEINHHAPDIGGKYIILMMFATLGFLIADVAADGVVVEYAQREPLAVRGRTQTAIYTVRNLFTILASIIVGFGLSSPPYGGDFDFGISFPTCMLILALCCVPVIPMTWFFVCESKVQTPCVTTYLKSLWCVIQRRSIYQVIAYSFLSGVCGGIGYVAADPATIYWARATSFTISIAQIIEAVVTVATLAATGKYGLHWNWRTLTAITTVSVIAIDSVCTMLTTWDVVRSQWFWLGLPIVEAVPSGVGFIISTYVVVELADTGNEAAIYGLMTTAGNLSGPFSSALTKATNANFNVYNDDILNDTYEARRDVTITILISYASKLLSLAFLPLLPCQKDATQRLKRTGGSSRLMGTITISYCLFALIWSILMNLFSIFESTRCLAITGGCKH</sequence>
<dbReference type="InterPro" id="IPR036259">
    <property type="entry name" value="MFS_trans_sf"/>
</dbReference>
<dbReference type="HOGENOM" id="CLU_018801_5_0_1"/>
<comment type="subcellular location">
    <subcellularLocation>
        <location evidence="1">Membrane</location>
        <topology evidence="1">Multi-pass membrane protein</topology>
    </subcellularLocation>
</comment>
<dbReference type="VEuPathDB" id="FungiDB:PYU1_G009220"/>
<accession>K3WW90</accession>
<dbReference type="PANTHER" id="PTHR31585:SF5">
    <property type="entry name" value="RNA-BINDING S4 DOMAIN-CONTAINING PROTEIN"/>
    <property type="match status" value="1"/>
</dbReference>
<feature type="transmembrane region" description="Helical" evidence="7">
    <location>
        <begin position="42"/>
        <end position="65"/>
    </location>
</feature>
<feature type="transmembrane region" description="Helical" evidence="7">
    <location>
        <begin position="97"/>
        <end position="120"/>
    </location>
</feature>
<keyword evidence="9" id="KW-1185">Reference proteome</keyword>
<feature type="transmembrane region" description="Helical" evidence="7">
    <location>
        <begin position="436"/>
        <end position="459"/>
    </location>
</feature>
<feature type="transmembrane region" description="Helical" evidence="7">
    <location>
        <begin position="170"/>
        <end position="194"/>
    </location>
</feature>
<dbReference type="GO" id="GO:0016020">
    <property type="term" value="C:membrane"/>
    <property type="evidence" value="ECO:0007669"/>
    <property type="project" value="UniProtKB-SubCell"/>
</dbReference>
<dbReference type="PANTHER" id="PTHR31585">
    <property type="entry name" value="FOLATE-BIOPTERIN TRANSPORTER 1, CHLOROPLASTIC"/>
    <property type="match status" value="1"/>
</dbReference>
<feature type="transmembrane region" description="Helical" evidence="7">
    <location>
        <begin position="141"/>
        <end position="158"/>
    </location>
</feature>
<protein>
    <recommendedName>
        <fullName evidence="10">Major facilitator superfamily (MFS) profile domain-containing protein</fullName>
    </recommendedName>
</protein>
<evidence type="ECO:0000256" key="1">
    <source>
        <dbReference type="ARBA" id="ARBA00004141"/>
    </source>
</evidence>
<reference evidence="9" key="2">
    <citation type="submission" date="2010-04" db="EMBL/GenBank/DDBJ databases">
        <authorList>
            <person name="Buell R."/>
            <person name="Hamilton J."/>
            <person name="Hostetler J."/>
        </authorList>
    </citation>
    <scope>NUCLEOTIDE SEQUENCE [LARGE SCALE GENOMIC DNA]</scope>
    <source>
        <strain evidence="9">DAOM:BR144</strain>
    </source>
</reference>
<keyword evidence="5 7" id="KW-1133">Transmembrane helix</keyword>
<dbReference type="OMA" id="VCTMLTT"/>
<feature type="transmembrane region" description="Helical" evidence="7">
    <location>
        <begin position="247"/>
        <end position="273"/>
    </location>
</feature>
<dbReference type="SUPFAM" id="SSF103473">
    <property type="entry name" value="MFS general substrate transporter"/>
    <property type="match status" value="1"/>
</dbReference>
<dbReference type="EMBL" id="GL376632">
    <property type="status" value="NOT_ANNOTATED_CDS"/>
    <property type="molecule type" value="Genomic_DNA"/>
</dbReference>
<evidence type="ECO:0008006" key="10">
    <source>
        <dbReference type="Google" id="ProtNLM"/>
    </source>
</evidence>
<dbReference type="Pfam" id="PF03092">
    <property type="entry name" value="BT1"/>
    <property type="match status" value="1"/>
</dbReference>
<dbReference type="EnsemblProtists" id="PYU1_T009238">
    <property type="protein sequence ID" value="PYU1_T009238"/>
    <property type="gene ID" value="PYU1_G009220"/>
</dbReference>
<evidence type="ECO:0000313" key="9">
    <source>
        <dbReference type="Proteomes" id="UP000019132"/>
    </source>
</evidence>
<reference evidence="8" key="3">
    <citation type="submission" date="2015-02" db="UniProtKB">
        <authorList>
            <consortium name="EnsemblProtists"/>
        </authorList>
    </citation>
    <scope>IDENTIFICATION</scope>
    <source>
        <strain evidence="8">DAOM BR144</strain>
    </source>
</reference>
<dbReference type="InterPro" id="IPR039309">
    <property type="entry name" value="BT1"/>
</dbReference>
<evidence type="ECO:0000256" key="6">
    <source>
        <dbReference type="ARBA" id="ARBA00023136"/>
    </source>
</evidence>
<organism evidence="8 9">
    <name type="scientific">Globisporangium ultimum (strain ATCC 200006 / CBS 805.95 / DAOM BR144)</name>
    <name type="common">Pythium ultimum</name>
    <dbReference type="NCBI Taxonomy" id="431595"/>
    <lineage>
        <taxon>Eukaryota</taxon>
        <taxon>Sar</taxon>
        <taxon>Stramenopiles</taxon>
        <taxon>Oomycota</taxon>
        <taxon>Peronosporomycetes</taxon>
        <taxon>Pythiales</taxon>
        <taxon>Pythiaceae</taxon>
        <taxon>Globisporangium</taxon>
    </lineage>
</organism>
<keyword evidence="4 7" id="KW-0812">Transmembrane</keyword>
<evidence type="ECO:0000256" key="7">
    <source>
        <dbReference type="SAM" id="Phobius"/>
    </source>
</evidence>
<dbReference type="STRING" id="431595.K3WW90"/>
<comment type="similarity">
    <text evidence="2">Belongs to the major facilitator superfamily. Folate-biopterin transporter (TC 2.A.71) family.</text>
</comment>
<keyword evidence="3" id="KW-0813">Transport</keyword>
<evidence type="ECO:0000256" key="2">
    <source>
        <dbReference type="ARBA" id="ARBA00007015"/>
    </source>
</evidence>
<dbReference type="AlphaFoldDB" id="K3WW90"/>
<feature type="transmembrane region" description="Helical" evidence="7">
    <location>
        <begin position="394"/>
        <end position="415"/>
    </location>
</feature>
<feature type="transmembrane region" description="Helical" evidence="7">
    <location>
        <begin position="285"/>
        <end position="307"/>
    </location>
</feature>
<evidence type="ECO:0000313" key="8">
    <source>
        <dbReference type="EnsemblProtists" id="PYU1_T009238"/>
    </source>
</evidence>
<evidence type="ECO:0000256" key="3">
    <source>
        <dbReference type="ARBA" id="ARBA00022448"/>
    </source>
</evidence>
<evidence type="ECO:0000256" key="5">
    <source>
        <dbReference type="ARBA" id="ARBA00022989"/>
    </source>
</evidence>
<dbReference type="InParanoid" id="K3WW90"/>
<feature type="transmembrane region" description="Helical" evidence="7">
    <location>
        <begin position="219"/>
        <end position="241"/>
    </location>
</feature>
<dbReference type="eggNOG" id="ENOG502SJAR">
    <property type="taxonomic scope" value="Eukaryota"/>
</dbReference>
<dbReference type="Proteomes" id="UP000019132">
    <property type="component" value="Unassembled WGS sequence"/>
</dbReference>
<reference evidence="9" key="1">
    <citation type="journal article" date="2010" name="Genome Biol.">
        <title>Genome sequence of the necrotrophic plant pathogen Pythium ultimum reveals original pathogenicity mechanisms and effector repertoire.</title>
        <authorList>
            <person name="Levesque C.A."/>
            <person name="Brouwer H."/>
            <person name="Cano L."/>
            <person name="Hamilton J.P."/>
            <person name="Holt C."/>
            <person name="Huitema E."/>
            <person name="Raffaele S."/>
            <person name="Robideau G.P."/>
            <person name="Thines M."/>
            <person name="Win J."/>
            <person name="Zerillo M.M."/>
            <person name="Beakes G.W."/>
            <person name="Boore J.L."/>
            <person name="Busam D."/>
            <person name="Dumas B."/>
            <person name="Ferriera S."/>
            <person name="Fuerstenberg S.I."/>
            <person name="Gachon C.M."/>
            <person name="Gaulin E."/>
            <person name="Govers F."/>
            <person name="Grenville-Briggs L."/>
            <person name="Horner N."/>
            <person name="Hostetler J."/>
            <person name="Jiang R.H."/>
            <person name="Johnson J."/>
            <person name="Krajaejun T."/>
            <person name="Lin H."/>
            <person name="Meijer H.J."/>
            <person name="Moore B."/>
            <person name="Morris P."/>
            <person name="Phuntmart V."/>
            <person name="Puiu D."/>
            <person name="Shetty J."/>
            <person name="Stajich J.E."/>
            <person name="Tripathy S."/>
            <person name="Wawra S."/>
            <person name="van West P."/>
            <person name="Whitty B.R."/>
            <person name="Coutinho P.M."/>
            <person name="Henrissat B."/>
            <person name="Martin F."/>
            <person name="Thomas P.D."/>
            <person name="Tyler B.M."/>
            <person name="De Vries R.P."/>
            <person name="Kamoun S."/>
            <person name="Yandell M."/>
            <person name="Tisserat N."/>
            <person name="Buell C.R."/>
        </authorList>
    </citation>
    <scope>NUCLEOTIDE SEQUENCE</scope>
    <source>
        <strain evidence="9">DAOM:BR144</strain>
    </source>
</reference>
<evidence type="ECO:0000256" key="4">
    <source>
        <dbReference type="ARBA" id="ARBA00022692"/>
    </source>
</evidence>
<name>K3WW90_GLOUD</name>
<keyword evidence="6 7" id="KW-0472">Membrane</keyword>
<proteinExistence type="inferred from homology"/>
<dbReference type="Gene3D" id="1.20.1250.20">
    <property type="entry name" value="MFS general substrate transporter like domains"/>
    <property type="match status" value="1"/>
</dbReference>